<organism evidence="2 3">
    <name type="scientific">Natronosporangium hydrolyticum</name>
    <dbReference type="NCBI Taxonomy" id="2811111"/>
    <lineage>
        <taxon>Bacteria</taxon>
        <taxon>Bacillati</taxon>
        <taxon>Actinomycetota</taxon>
        <taxon>Actinomycetes</taxon>
        <taxon>Micromonosporales</taxon>
        <taxon>Micromonosporaceae</taxon>
        <taxon>Natronosporangium</taxon>
    </lineage>
</organism>
<sequence length="261" mass="28173">MVDERARYFRRLRRLRNSARRWTVAAGGFGGVTAVLVPYQGLGPMDAVWAGLTGASAVLALWRWRDTRELAAQPVPDPPDPALAGDRWLAALSQVPGGHSLAEGIRRQRTRGALRGSGAAGSWERLDRAARTMHELKDRLRGADPEAWQEAVTVEGQLRELTNRVASLEQALRLAPTEAHPPLQELRAEHIAHLEQGVAAYEQFVVAAAGFVSESARTGGSASPALAGLTDATERLRGVTDGLSELRDLHGDLHGELRAPG</sequence>
<dbReference type="KEGG" id="nhy:JQS43_17845"/>
<proteinExistence type="predicted"/>
<dbReference type="Pfam" id="PF25587">
    <property type="entry name" value="Rv2743c"/>
    <property type="match status" value="2"/>
</dbReference>
<reference evidence="2" key="1">
    <citation type="submission" date="2021-02" db="EMBL/GenBank/DDBJ databases">
        <title>Natrosporangium hydrolyticum gen. nov., sp. nov, a haloalkaliphilic actinobacterium from a soda solonchak soil.</title>
        <authorList>
            <person name="Sorokin D.Y."/>
            <person name="Khijniak T.V."/>
            <person name="Zakharycheva A.P."/>
            <person name="Boueva O.V."/>
            <person name="Ariskina E.V."/>
            <person name="Hahnke R.L."/>
            <person name="Bunk B."/>
            <person name="Sproer C."/>
            <person name="Schumann P."/>
            <person name="Evtushenko L.I."/>
            <person name="Kublanov I.V."/>
        </authorList>
    </citation>
    <scope>NUCLEOTIDE SEQUENCE</scope>
    <source>
        <strain evidence="2">DSM 106523</strain>
    </source>
</reference>
<feature type="transmembrane region" description="Helical" evidence="1">
    <location>
        <begin position="47"/>
        <end position="64"/>
    </location>
</feature>
<evidence type="ECO:0000256" key="1">
    <source>
        <dbReference type="SAM" id="Phobius"/>
    </source>
</evidence>
<dbReference type="NCBIfam" id="NF047839">
    <property type="entry name" value="PspM_Rv2743c"/>
    <property type="match status" value="1"/>
</dbReference>
<evidence type="ECO:0000313" key="3">
    <source>
        <dbReference type="Proteomes" id="UP000662857"/>
    </source>
</evidence>
<keyword evidence="3" id="KW-1185">Reference proteome</keyword>
<dbReference type="RefSeq" id="WP_338037190.1">
    <property type="nucleotide sequence ID" value="NZ_CP070499.1"/>
</dbReference>
<keyword evidence="1" id="KW-1133">Transmembrane helix</keyword>
<keyword evidence="1" id="KW-0812">Transmembrane</keyword>
<name>A0A895YTI1_9ACTN</name>
<accession>A0A895YTI1</accession>
<dbReference type="EMBL" id="CP070499">
    <property type="protein sequence ID" value="QSB17410.1"/>
    <property type="molecule type" value="Genomic_DNA"/>
</dbReference>
<feature type="transmembrane region" description="Helical" evidence="1">
    <location>
        <begin position="21"/>
        <end position="41"/>
    </location>
</feature>
<evidence type="ECO:0000313" key="2">
    <source>
        <dbReference type="EMBL" id="QSB17410.1"/>
    </source>
</evidence>
<gene>
    <name evidence="2" type="ORF">JQS43_17845</name>
</gene>
<keyword evidence="1" id="KW-0472">Membrane</keyword>
<protein>
    <submittedName>
        <fullName evidence="2">Uncharacterized protein</fullName>
    </submittedName>
</protein>
<dbReference type="AlphaFoldDB" id="A0A895YTI1"/>
<dbReference type="InterPro" id="IPR057952">
    <property type="entry name" value="Rv2743c-like"/>
</dbReference>
<dbReference type="Proteomes" id="UP000662857">
    <property type="component" value="Chromosome"/>
</dbReference>